<dbReference type="AlphaFoldDB" id="K9H535"/>
<sequence>MLVRVYRNIPRNCLTVAHIGDDDNWKVAHYSNSVLLADVEMVVIEAKRFDYLRSGRVNLHAWLEGQLVAADTFALDDAEAPRSDIVENRFPWVPEADVVAEVARDCTAVGYNPDRARFFYEKETMDAIESAPLTLAEAPAKCYAFAPDDVPADVALDQLLKEAA</sequence>
<evidence type="ECO:0000313" key="1">
    <source>
        <dbReference type="EMBL" id="EKV32647.1"/>
    </source>
</evidence>
<dbReference type="OrthoDB" id="7998453at2"/>
<dbReference type="Pfam" id="PF25735">
    <property type="entry name" value="Phage_L5_gp82"/>
    <property type="match status" value="1"/>
</dbReference>
<keyword evidence="2" id="KW-1185">Reference proteome</keyword>
<protein>
    <submittedName>
        <fullName evidence="1">Uncharacterized protein</fullName>
    </submittedName>
</protein>
<dbReference type="RefSeq" id="WP_009539135.1">
    <property type="nucleotide sequence ID" value="NZ_ANHY01000003.1"/>
</dbReference>
<evidence type="ECO:0000313" key="2">
    <source>
        <dbReference type="Proteomes" id="UP000009881"/>
    </source>
</evidence>
<organism evidence="1 2">
    <name type="scientific">Caenispirillum salinarum AK4</name>
    <dbReference type="NCBI Taxonomy" id="1238182"/>
    <lineage>
        <taxon>Bacteria</taxon>
        <taxon>Pseudomonadati</taxon>
        <taxon>Pseudomonadota</taxon>
        <taxon>Alphaproteobacteria</taxon>
        <taxon>Rhodospirillales</taxon>
        <taxon>Novispirillaceae</taxon>
        <taxon>Caenispirillum</taxon>
    </lineage>
</organism>
<gene>
    <name evidence="1" type="ORF">C882_2726</name>
</gene>
<reference evidence="1 2" key="1">
    <citation type="journal article" date="2013" name="Genome Announc.">
        <title>Draft Genome Sequence of an Alphaproteobacterium, Caenispirillum salinarum AK4(T), Isolated from a Solar Saltern.</title>
        <authorList>
            <person name="Khatri I."/>
            <person name="Singh A."/>
            <person name="Korpole S."/>
            <person name="Pinnaka A.K."/>
            <person name="Subramanian S."/>
        </authorList>
    </citation>
    <scope>NUCLEOTIDE SEQUENCE [LARGE SCALE GENOMIC DNA]</scope>
    <source>
        <strain evidence="1 2">AK4</strain>
    </source>
</reference>
<dbReference type="InterPro" id="IPR058002">
    <property type="entry name" value="Gp82"/>
</dbReference>
<name>K9H535_9PROT</name>
<accession>K9H535</accession>
<comment type="caution">
    <text evidence="1">The sequence shown here is derived from an EMBL/GenBank/DDBJ whole genome shotgun (WGS) entry which is preliminary data.</text>
</comment>
<dbReference type="EMBL" id="ANHY01000003">
    <property type="protein sequence ID" value="EKV32647.1"/>
    <property type="molecule type" value="Genomic_DNA"/>
</dbReference>
<dbReference type="Proteomes" id="UP000009881">
    <property type="component" value="Unassembled WGS sequence"/>
</dbReference>
<proteinExistence type="predicted"/>